<reference evidence="2 3" key="1">
    <citation type="journal article" date="2007" name="Nat. Biotechnol.">
        <title>Complete genome sequence of the myxobacterium Sorangium cellulosum.</title>
        <authorList>
            <person name="Schneiker S."/>
            <person name="Perlova O."/>
            <person name="Kaiser O."/>
            <person name="Gerth K."/>
            <person name="Alici A."/>
            <person name="Altmeyer M.O."/>
            <person name="Bartels D."/>
            <person name="Bekel T."/>
            <person name="Beyer S."/>
            <person name="Bode E."/>
            <person name="Bode H.B."/>
            <person name="Bolten C.J."/>
            <person name="Choudhuri J.V."/>
            <person name="Doss S."/>
            <person name="Elnakady Y.A."/>
            <person name="Frank B."/>
            <person name="Gaigalat L."/>
            <person name="Goesmann A."/>
            <person name="Groeger C."/>
            <person name="Gross F."/>
            <person name="Jelsbak L."/>
            <person name="Jelsbak L."/>
            <person name="Kalinowski J."/>
            <person name="Kegler C."/>
            <person name="Knauber T."/>
            <person name="Konietzny S."/>
            <person name="Kopp M."/>
            <person name="Krause L."/>
            <person name="Krug D."/>
            <person name="Linke B."/>
            <person name="Mahmud T."/>
            <person name="Martinez-Arias R."/>
            <person name="McHardy A.C."/>
            <person name="Merai M."/>
            <person name="Meyer F."/>
            <person name="Mormann S."/>
            <person name="Munoz-Dorado J."/>
            <person name="Perez J."/>
            <person name="Pradella S."/>
            <person name="Rachid S."/>
            <person name="Raddatz G."/>
            <person name="Rosenau F."/>
            <person name="Rueckert C."/>
            <person name="Sasse F."/>
            <person name="Scharfe M."/>
            <person name="Schuster S.C."/>
            <person name="Suen G."/>
            <person name="Treuner-Lange A."/>
            <person name="Velicer G.J."/>
            <person name="Vorholter F.-J."/>
            <person name="Weissman K.J."/>
            <person name="Welch R.D."/>
            <person name="Wenzel S.C."/>
            <person name="Whitworth D.E."/>
            <person name="Wilhelm S."/>
            <person name="Wittmann C."/>
            <person name="Bloecker H."/>
            <person name="Puehler A."/>
            <person name="Mueller R."/>
        </authorList>
    </citation>
    <scope>NUCLEOTIDE SEQUENCE [LARGE SCALE GENOMIC DNA]</scope>
    <source>
        <strain evidence="3">So ce56</strain>
    </source>
</reference>
<keyword evidence="1" id="KW-0732">Signal</keyword>
<dbReference type="HOGENOM" id="CLU_773630_0_0_7"/>
<proteinExistence type="predicted"/>
<dbReference type="AlphaFoldDB" id="A9FYG9"/>
<dbReference type="OrthoDB" id="5514774at2"/>
<evidence type="ECO:0008006" key="4">
    <source>
        <dbReference type="Google" id="ProtNLM"/>
    </source>
</evidence>
<dbReference type="EMBL" id="AM746676">
    <property type="protein sequence ID" value="CAN95618.1"/>
    <property type="molecule type" value="Genomic_DNA"/>
</dbReference>
<accession>A9FYG9</accession>
<name>A9FYG9_SORC5</name>
<evidence type="ECO:0000313" key="3">
    <source>
        <dbReference type="Proteomes" id="UP000002139"/>
    </source>
</evidence>
<evidence type="ECO:0000256" key="1">
    <source>
        <dbReference type="SAM" id="SignalP"/>
    </source>
</evidence>
<evidence type="ECO:0000313" key="2">
    <source>
        <dbReference type="EMBL" id="CAN95618.1"/>
    </source>
</evidence>
<feature type="signal peptide" evidence="1">
    <location>
        <begin position="1"/>
        <end position="20"/>
    </location>
</feature>
<dbReference type="STRING" id="448385.sce5455"/>
<dbReference type="BioCyc" id="SCEL448385:SCE_RS27985-MONOMER"/>
<organism evidence="2 3">
    <name type="scientific">Sorangium cellulosum (strain So ce56)</name>
    <name type="common">Polyangium cellulosum (strain So ce56)</name>
    <dbReference type="NCBI Taxonomy" id="448385"/>
    <lineage>
        <taxon>Bacteria</taxon>
        <taxon>Pseudomonadati</taxon>
        <taxon>Myxococcota</taxon>
        <taxon>Polyangia</taxon>
        <taxon>Polyangiales</taxon>
        <taxon>Polyangiaceae</taxon>
        <taxon>Sorangium</taxon>
    </lineage>
</organism>
<dbReference type="KEGG" id="scl:sce5455"/>
<gene>
    <name evidence="2" type="ordered locus">sce5455</name>
</gene>
<dbReference type="Proteomes" id="UP000002139">
    <property type="component" value="Chromosome"/>
</dbReference>
<dbReference type="RefSeq" id="WP_012238086.1">
    <property type="nucleotide sequence ID" value="NC_010162.1"/>
</dbReference>
<sequence>MRRRAATLLFLAFLAGATLAAGAALADGARADETRTEAASTIAVLCAPGDRFGLRIVAEIESLGLRAERLDPAAEPASRASLEASAREVGAIAAIRAVPSERGVEIWIADRVTGKTVLREMADDGGTPDRDAALALRAVELLRASLLEAGLPAPPPGEVPATPEIREKLRVRAPDTPPAPARRPSTALRLSLAPGALLSPGGFGAAVSIDVGLSWLPGEHVGAIAFAAIPVSAHQIERSQGTAELSVLLAGGGARFQLAPRDSPWTASADLGFSAVLLWSTGVASKGFRSSASAAVAASPFAGAGLSFALTPTFRLRADALASALVQGVSVRFVERETATWGKPFILSSAGIELDLFL</sequence>
<keyword evidence="3" id="KW-1185">Reference proteome</keyword>
<feature type="chain" id="PRO_5002735703" description="Secreted protein" evidence="1">
    <location>
        <begin position="21"/>
        <end position="358"/>
    </location>
</feature>
<protein>
    <recommendedName>
        <fullName evidence="4">Secreted protein</fullName>
    </recommendedName>
</protein>